<feature type="coiled-coil region" evidence="1">
    <location>
        <begin position="193"/>
        <end position="266"/>
    </location>
</feature>
<feature type="region of interest" description="Disordered" evidence="2">
    <location>
        <begin position="300"/>
        <end position="537"/>
    </location>
</feature>
<feature type="coiled-coil region" evidence="1">
    <location>
        <begin position="40"/>
        <end position="109"/>
    </location>
</feature>
<dbReference type="Proteomes" id="UP001590951">
    <property type="component" value="Unassembled WGS sequence"/>
</dbReference>
<keyword evidence="4" id="KW-1185">Reference proteome</keyword>
<evidence type="ECO:0000256" key="2">
    <source>
        <dbReference type="SAM" id="MobiDB-lite"/>
    </source>
</evidence>
<dbReference type="EMBL" id="JBHFEH010000001">
    <property type="protein sequence ID" value="KAL2059057.1"/>
    <property type="molecule type" value="Genomic_DNA"/>
</dbReference>
<evidence type="ECO:0000313" key="3">
    <source>
        <dbReference type="EMBL" id="KAL2059057.1"/>
    </source>
</evidence>
<feature type="compositionally biased region" description="Low complexity" evidence="2">
    <location>
        <begin position="361"/>
        <end position="378"/>
    </location>
</feature>
<gene>
    <name evidence="3" type="ORF">ABVK25_000349</name>
</gene>
<feature type="compositionally biased region" description="Polar residues" evidence="2">
    <location>
        <begin position="325"/>
        <end position="337"/>
    </location>
</feature>
<keyword evidence="1" id="KW-0175">Coiled coil</keyword>
<feature type="compositionally biased region" description="Gly residues" evidence="2">
    <location>
        <begin position="491"/>
        <end position="510"/>
    </location>
</feature>
<protein>
    <submittedName>
        <fullName evidence="3">Uncharacterized protein</fullName>
    </submittedName>
</protein>
<proteinExistence type="predicted"/>
<accession>A0ABR4BNY4</accession>
<sequence>MEPTNDVCAELQQFLESRRLEIAYIKACHEVETICEAEKARQLRVQLLLLEDDNDELEAQLAQDDDRIYDLEQHNQELQEDLDACERKLESAQGDLRIRSREIETLKAEMNSLHGVTMDSTKLLTEKLTLARELSSLKPELDHLRSQVASHQTLLAEKLSLQRQLSTVQVELETEKRSTQRVLAKEGKSQAEDAKLESRVESLRADLAKERRERQKIEREAQKVSVELENKNTTLESRLDAFRNKLKTTKEQLKEMQTALQRAEASAQAPSSRVVTSANPAVFLARNPRKRAAVEMDADTMIGTPGDLPVAKRNKKVSTLPGEKSTFSITPFLNRTASVAPESPASGHAGRDGEDNEEPADSPSAKSKPKAVPSAATSDSVDKLQSAKPTAQAKKPGILETVKAGKGNSRPPPARKRKAAPTLEQVAEKKNDENTSSTAEPPKPTTSKGVPDDTTNEGLEMKKKKRKLLGGGLGKTLFDEDDGDSLKGDRGLVGGRGFGTLARGGLGGPKFGPRKAPGASSSGFGTISPLKKDRKAA</sequence>
<comment type="caution">
    <text evidence="3">The sequence shown here is derived from an EMBL/GenBank/DDBJ whole genome shotgun (WGS) entry which is preliminary data.</text>
</comment>
<reference evidence="3 4" key="1">
    <citation type="submission" date="2024-09" db="EMBL/GenBank/DDBJ databases">
        <title>Rethinking Asexuality: The Enigmatic Case of Functional Sexual Genes in Lepraria (Stereocaulaceae).</title>
        <authorList>
            <person name="Doellman M."/>
            <person name="Sun Y."/>
            <person name="Barcenas-Pena A."/>
            <person name="Lumbsch H.T."/>
            <person name="Grewe F."/>
        </authorList>
    </citation>
    <scope>NUCLEOTIDE SEQUENCE [LARGE SCALE GENOMIC DNA]</scope>
    <source>
        <strain evidence="3 4">Grewe 0041</strain>
    </source>
</reference>
<name>A0ABR4BNY4_9LECA</name>
<evidence type="ECO:0000256" key="1">
    <source>
        <dbReference type="SAM" id="Coils"/>
    </source>
</evidence>
<organism evidence="3 4">
    <name type="scientific">Lepraria finkii</name>
    <dbReference type="NCBI Taxonomy" id="1340010"/>
    <lineage>
        <taxon>Eukaryota</taxon>
        <taxon>Fungi</taxon>
        <taxon>Dikarya</taxon>
        <taxon>Ascomycota</taxon>
        <taxon>Pezizomycotina</taxon>
        <taxon>Lecanoromycetes</taxon>
        <taxon>OSLEUM clade</taxon>
        <taxon>Lecanoromycetidae</taxon>
        <taxon>Lecanorales</taxon>
        <taxon>Lecanorineae</taxon>
        <taxon>Stereocaulaceae</taxon>
        <taxon>Lepraria</taxon>
    </lineage>
</organism>
<evidence type="ECO:0000313" key="4">
    <source>
        <dbReference type="Proteomes" id="UP001590951"/>
    </source>
</evidence>